<dbReference type="GO" id="GO:0140359">
    <property type="term" value="F:ABC-type transporter activity"/>
    <property type="evidence" value="ECO:0007669"/>
    <property type="project" value="InterPro"/>
</dbReference>
<dbReference type="PANTHER" id="PTHR24221:SF606">
    <property type="entry name" value="COLICIN V SECRETION-PROCESSING ATP-BINDING PROTEIN"/>
    <property type="match status" value="1"/>
</dbReference>
<keyword evidence="7 10" id="KW-1133">Transmembrane helix</keyword>
<evidence type="ECO:0000256" key="8">
    <source>
        <dbReference type="ARBA" id="ARBA00023136"/>
    </source>
</evidence>
<evidence type="ECO:0000259" key="13">
    <source>
        <dbReference type="PROSITE" id="PS50990"/>
    </source>
</evidence>
<dbReference type="InterPro" id="IPR017871">
    <property type="entry name" value="ABC_transporter-like_CS"/>
</dbReference>
<evidence type="ECO:0000259" key="12">
    <source>
        <dbReference type="PROSITE" id="PS50929"/>
    </source>
</evidence>
<protein>
    <submittedName>
        <fullName evidence="14">ABC transporter</fullName>
    </submittedName>
</protein>
<evidence type="ECO:0000256" key="5">
    <source>
        <dbReference type="ARBA" id="ARBA00022741"/>
    </source>
</evidence>
<dbReference type="RefSeq" id="WP_095984399.1">
    <property type="nucleotide sequence ID" value="NZ_CP022098.1"/>
</dbReference>
<evidence type="ECO:0000313" key="15">
    <source>
        <dbReference type="Proteomes" id="UP000217257"/>
    </source>
</evidence>
<gene>
    <name evidence="14" type="ORF">CYFUS_001246</name>
</gene>
<accession>A0A250IX73</accession>
<feature type="transmembrane region" description="Helical" evidence="10">
    <location>
        <begin position="292"/>
        <end position="313"/>
    </location>
</feature>
<dbReference type="Gene3D" id="1.20.1560.10">
    <property type="entry name" value="ABC transporter type 1, transmembrane domain"/>
    <property type="match status" value="1"/>
</dbReference>
<evidence type="ECO:0000256" key="9">
    <source>
        <dbReference type="SAM" id="MobiDB-lite"/>
    </source>
</evidence>
<dbReference type="InterPro" id="IPR003593">
    <property type="entry name" value="AAA+_ATPase"/>
</dbReference>
<dbReference type="PROSITE" id="PS50929">
    <property type="entry name" value="ABC_TM1F"/>
    <property type="match status" value="1"/>
</dbReference>
<dbReference type="SUPFAM" id="SSF52540">
    <property type="entry name" value="P-loop containing nucleoside triphosphate hydrolases"/>
    <property type="match status" value="1"/>
</dbReference>
<evidence type="ECO:0000256" key="3">
    <source>
        <dbReference type="ARBA" id="ARBA00022475"/>
    </source>
</evidence>
<keyword evidence="2" id="KW-0813">Transport</keyword>
<dbReference type="InterPro" id="IPR011527">
    <property type="entry name" value="ABC1_TM_dom"/>
</dbReference>
<dbReference type="AlphaFoldDB" id="A0A250IX73"/>
<dbReference type="SUPFAM" id="SSF90123">
    <property type="entry name" value="ABC transporter transmembrane region"/>
    <property type="match status" value="1"/>
</dbReference>
<evidence type="ECO:0000256" key="2">
    <source>
        <dbReference type="ARBA" id="ARBA00022448"/>
    </source>
</evidence>
<keyword evidence="6" id="KW-0067">ATP-binding</keyword>
<dbReference type="GO" id="GO:0005524">
    <property type="term" value="F:ATP binding"/>
    <property type="evidence" value="ECO:0007669"/>
    <property type="project" value="UniProtKB-KW"/>
</dbReference>
<dbReference type="Gene3D" id="3.90.70.10">
    <property type="entry name" value="Cysteine proteinases"/>
    <property type="match status" value="1"/>
</dbReference>
<dbReference type="EMBL" id="CP022098">
    <property type="protein sequence ID" value="ATB35832.1"/>
    <property type="molecule type" value="Genomic_DNA"/>
</dbReference>
<dbReference type="InterPro" id="IPR003439">
    <property type="entry name" value="ABC_transporter-like_ATP-bd"/>
</dbReference>
<dbReference type="Gene3D" id="3.40.50.300">
    <property type="entry name" value="P-loop containing nucleotide triphosphate hydrolases"/>
    <property type="match status" value="1"/>
</dbReference>
<evidence type="ECO:0000313" key="14">
    <source>
        <dbReference type="EMBL" id="ATB35832.1"/>
    </source>
</evidence>
<organism evidence="14 15">
    <name type="scientific">Cystobacter fuscus</name>
    <dbReference type="NCBI Taxonomy" id="43"/>
    <lineage>
        <taxon>Bacteria</taxon>
        <taxon>Pseudomonadati</taxon>
        <taxon>Myxococcota</taxon>
        <taxon>Myxococcia</taxon>
        <taxon>Myxococcales</taxon>
        <taxon>Cystobacterineae</taxon>
        <taxon>Archangiaceae</taxon>
        <taxon>Cystobacter</taxon>
    </lineage>
</organism>
<dbReference type="Pfam" id="PF00005">
    <property type="entry name" value="ABC_tran"/>
    <property type="match status" value="1"/>
</dbReference>
<evidence type="ECO:0000256" key="4">
    <source>
        <dbReference type="ARBA" id="ARBA00022692"/>
    </source>
</evidence>
<reference evidence="14 15" key="1">
    <citation type="submission" date="2017-06" db="EMBL/GenBank/DDBJ databases">
        <title>Sequencing and comparative analysis of myxobacterial genomes.</title>
        <authorList>
            <person name="Rupp O."/>
            <person name="Goesmann A."/>
            <person name="Sogaard-Andersen L."/>
        </authorList>
    </citation>
    <scope>NUCLEOTIDE SEQUENCE [LARGE SCALE GENOMIC DNA]</scope>
    <source>
        <strain evidence="14 15">DSM 52655</strain>
    </source>
</reference>
<dbReference type="SMART" id="SM00382">
    <property type="entry name" value="AAA"/>
    <property type="match status" value="1"/>
</dbReference>
<dbReference type="CDD" id="cd18779">
    <property type="entry name" value="ABC_6TM_T1SS_like"/>
    <property type="match status" value="1"/>
</dbReference>
<dbReference type="PROSITE" id="PS00211">
    <property type="entry name" value="ABC_TRANSPORTER_1"/>
    <property type="match status" value="1"/>
</dbReference>
<dbReference type="Pfam" id="PF03412">
    <property type="entry name" value="Peptidase_C39"/>
    <property type="match status" value="1"/>
</dbReference>
<comment type="subcellular location">
    <subcellularLocation>
        <location evidence="1">Cell membrane</location>
        <topology evidence="1">Multi-pass membrane protein</topology>
    </subcellularLocation>
</comment>
<evidence type="ECO:0000256" key="6">
    <source>
        <dbReference type="ARBA" id="ARBA00022840"/>
    </source>
</evidence>
<dbReference type="PANTHER" id="PTHR24221">
    <property type="entry name" value="ATP-BINDING CASSETTE SUB-FAMILY B"/>
    <property type="match status" value="1"/>
</dbReference>
<dbReference type="PROSITE" id="PS50893">
    <property type="entry name" value="ABC_TRANSPORTER_2"/>
    <property type="match status" value="1"/>
</dbReference>
<keyword evidence="8 10" id="KW-0472">Membrane</keyword>
<feature type="transmembrane region" description="Helical" evidence="10">
    <location>
        <begin position="214"/>
        <end position="234"/>
    </location>
</feature>
<feature type="transmembrane region" description="Helical" evidence="10">
    <location>
        <begin position="406"/>
        <end position="428"/>
    </location>
</feature>
<dbReference type="InterPro" id="IPR005074">
    <property type="entry name" value="Peptidase_C39"/>
</dbReference>
<dbReference type="InterPro" id="IPR027417">
    <property type="entry name" value="P-loop_NTPase"/>
</dbReference>
<keyword evidence="3" id="KW-1003">Cell membrane</keyword>
<feature type="domain" description="ABC transmembrane type-1" evidence="12">
    <location>
        <begin position="184"/>
        <end position="463"/>
    </location>
</feature>
<dbReference type="GO" id="GO:0006508">
    <property type="term" value="P:proteolysis"/>
    <property type="evidence" value="ECO:0007669"/>
    <property type="project" value="InterPro"/>
</dbReference>
<sequence>MTGSGRAPSSIASSLWRRLFPPRPPLVLQATATDCGAACLARILAHAGRPTSVAECQDRLGVTRDGVRPRMFVDAARELGLRAKVFSTDLEHLGQIRLPAIAHWNFNHFVVIEQWSPKGAELFDPVVGRRHVSAQEFSKGFTGVVLTFEPGPEFMTGGPLPSPWSTFLRPLLGNRAVKGLALQVLAASLLLQVLGLAVPLMTQVLVDHVLPLRGFSMMALLGVGMVAVTLSQAVTGYLRNVLLVSLKGRFDEHLLLGMLGHLLRLPFRFFMQRTSGDLLARLSSAGMIREVLTNQTLTTVLDGSLMVTYLAILSFQAPLFGAVVFGLGVLQLMLVLMTAGRMRELLNRGLTTEAEFQSFTVQAFKGMALVKASAAEELTLRFWSSLFHRQLDASLERGHLTAFINALLNALRTFAPLALLWLGAIQVLDGKMGLGTMLALNAIAAAVLTPLAQLVTTGQQLHLAGAHISRILDVLEAEPEPQPVTTRPTPRLRGHIHLENVGFRYGRGSAPVLSGLSFTIEPGQKVAVVGRSGCGKSTLGSLLLGLLEPTEGRILYDGLPLRELDVRQVRAQFGVVMQEPLLFSGSLRENVSLNAPGIALGQVEEALRLAALEQEVQRMPMRHETWIGEGGAGLSGGQRQRLALARALASRPTLLLLDEATSHLDTATEAQVDANLGIMSCTRIIIAHRLSTVRSADLILVLDQGRLVEQGTHDTLMKRNGLYAALARGQAADATPTPPREARGETDLAQEPGARA</sequence>
<evidence type="ECO:0000256" key="1">
    <source>
        <dbReference type="ARBA" id="ARBA00004651"/>
    </source>
</evidence>
<dbReference type="GO" id="GO:0008233">
    <property type="term" value="F:peptidase activity"/>
    <property type="evidence" value="ECO:0007669"/>
    <property type="project" value="InterPro"/>
</dbReference>
<dbReference type="InterPro" id="IPR036640">
    <property type="entry name" value="ABC1_TM_sf"/>
</dbReference>
<dbReference type="PROSITE" id="PS50990">
    <property type="entry name" value="PEPTIDASE_C39"/>
    <property type="match status" value="1"/>
</dbReference>
<evidence type="ECO:0000259" key="11">
    <source>
        <dbReference type="PROSITE" id="PS50893"/>
    </source>
</evidence>
<dbReference type="Proteomes" id="UP000217257">
    <property type="component" value="Chromosome"/>
</dbReference>
<dbReference type="KEGG" id="cfus:CYFUS_001246"/>
<feature type="domain" description="ABC transporter" evidence="11">
    <location>
        <begin position="496"/>
        <end position="729"/>
    </location>
</feature>
<dbReference type="GO" id="GO:0034040">
    <property type="term" value="F:ATPase-coupled lipid transmembrane transporter activity"/>
    <property type="evidence" value="ECO:0007669"/>
    <property type="project" value="TreeGrafter"/>
</dbReference>
<dbReference type="Pfam" id="PF00664">
    <property type="entry name" value="ABC_membrane"/>
    <property type="match status" value="1"/>
</dbReference>
<evidence type="ECO:0000256" key="7">
    <source>
        <dbReference type="ARBA" id="ARBA00022989"/>
    </source>
</evidence>
<feature type="transmembrane region" description="Helical" evidence="10">
    <location>
        <begin position="319"/>
        <end position="339"/>
    </location>
</feature>
<evidence type="ECO:0000256" key="10">
    <source>
        <dbReference type="SAM" id="Phobius"/>
    </source>
</evidence>
<dbReference type="FunFam" id="3.40.50.300:FF:000299">
    <property type="entry name" value="ABC transporter ATP-binding protein/permease"/>
    <property type="match status" value="1"/>
</dbReference>
<name>A0A250IX73_9BACT</name>
<dbReference type="GO" id="GO:0016887">
    <property type="term" value="F:ATP hydrolysis activity"/>
    <property type="evidence" value="ECO:0007669"/>
    <property type="project" value="InterPro"/>
</dbReference>
<proteinExistence type="predicted"/>
<feature type="domain" description="Peptidase C39" evidence="13">
    <location>
        <begin position="29"/>
        <end position="148"/>
    </location>
</feature>
<feature type="region of interest" description="Disordered" evidence="9">
    <location>
        <begin position="729"/>
        <end position="756"/>
    </location>
</feature>
<dbReference type="GO" id="GO:0005886">
    <property type="term" value="C:plasma membrane"/>
    <property type="evidence" value="ECO:0007669"/>
    <property type="project" value="UniProtKB-SubCell"/>
</dbReference>
<feature type="transmembrane region" description="Helical" evidence="10">
    <location>
        <begin position="180"/>
        <end position="202"/>
    </location>
</feature>
<keyword evidence="4 10" id="KW-0812">Transmembrane</keyword>
<keyword evidence="5" id="KW-0547">Nucleotide-binding</keyword>
<dbReference type="InterPro" id="IPR039421">
    <property type="entry name" value="Type_1_exporter"/>
</dbReference>